<organism evidence="1 2">
    <name type="scientific">Puniceicoccus vermicola</name>
    <dbReference type="NCBI Taxonomy" id="388746"/>
    <lineage>
        <taxon>Bacteria</taxon>
        <taxon>Pseudomonadati</taxon>
        <taxon>Verrucomicrobiota</taxon>
        <taxon>Opitutia</taxon>
        <taxon>Puniceicoccales</taxon>
        <taxon>Puniceicoccaceae</taxon>
        <taxon>Puniceicoccus</taxon>
    </lineage>
</organism>
<dbReference type="RefSeq" id="WP_185692808.1">
    <property type="nucleotide sequence ID" value="NZ_JACHVA010000082.1"/>
</dbReference>
<proteinExistence type="predicted"/>
<protein>
    <submittedName>
        <fullName evidence="1">Uncharacterized protein</fullName>
    </submittedName>
</protein>
<sequence>MGAGSYESDTLQALVDRVFDVESDSLDPEEGVLNWKGRSFQLGQGRMMRARFVRYLNTPVNSMDSRLYLSLLDQIQGRLSTLSQASDQTNEEDPWKPVISAWKLLFQATEFDVDGGNSGVIANLVYDNWRDRELFLNRQFREDIEAAERDRLEDSVLIETRKEETRRVQKAEELSRLRQDGIDAPTLDGGGLTPLAQAMKRLAEQEAQLAAQGLKIEEIGLKARLKMQSQIISFLSQRRFKHALILCSFYRTLFKSSAQDLEVGGEQLISYMPELEMIPTVDSLEFIALQAIDDVRTGMDSVNNAYDQGQLISALERLQETFFLGEYSLEVVLFPEEKKRVLRELYFDLDEAQRLVELKDFGALEELIFSISRMADDFPDREALSAVRVAKQASRMKLLGARGALLRGEVEEAQTMLDESFQIWPLNPEIENFMTETVSSADHVTDFDVDYESGDYRRIFDQREAYIAALSGDEVRAERLRESIEIVQTIDFGIHAAEERLDRGEPYAAWEVLKEIEEVAGDDRRYHRTLSSIVPGIARFVAAVDEAESLEEQGNYAAALTKFAAAQKFFPASQVVARGIERLAGQMLDQAREIQENQEAAPPVP</sequence>
<dbReference type="AlphaFoldDB" id="A0A7X1AY30"/>
<reference evidence="1 2" key="1">
    <citation type="submission" date="2020-07" db="EMBL/GenBank/DDBJ databases">
        <authorList>
            <person name="Feng X."/>
        </authorList>
    </citation>
    <scope>NUCLEOTIDE SEQUENCE [LARGE SCALE GENOMIC DNA]</scope>
    <source>
        <strain evidence="1 2">JCM14086</strain>
    </source>
</reference>
<accession>A0A7X1AY30</accession>
<keyword evidence="2" id="KW-1185">Reference proteome</keyword>
<name>A0A7X1AY30_9BACT</name>
<evidence type="ECO:0000313" key="2">
    <source>
        <dbReference type="Proteomes" id="UP000525652"/>
    </source>
</evidence>
<dbReference type="Proteomes" id="UP000525652">
    <property type="component" value="Unassembled WGS sequence"/>
</dbReference>
<comment type="caution">
    <text evidence="1">The sequence shown here is derived from an EMBL/GenBank/DDBJ whole genome shotgun (WGS) entry which is preliminary data.</text>
</comment>
<evidence type="ECO:0000313" key="1">
    <source>
        <dbReference type="EMBL" id="MBC2602108.1"/>
    </source>
</evidence>
<gene>
    <name evidence="1" type="ORF">H5P30_10000</name>
</gene>
<dbReference type="EMBL" id="JACHVA010000082">
    <property type="protein sequence ID" value="MBC2602108.1"/>
    <property type="molecule type" value="Genomic_DNA"/>
</dbReference>